<feature type="domain" description="Protein kinase" evidence="15">
    <location>
        <begin position="100"/>
        <end position="361"/>
    </location>
</feature>
<feature type="active site" description="Proton acceptor" evidence="11">
    <location>
        <position position="227"/>
    </location>
</feature>
<evidence type="ECO:0000256" key="1">
    <source>
        <dbReference type="ARBA" id="ARBA00009804"/>
    </source>
</evidence>
<comment type="catalytic activity">
    <reaction evidence="8 10">
        <text>L-threonyl-[protein] + ATP = O-phospho-L-threonyl-[protein] + ADP + H(+)</text>
        <dbReference type="Rhea" id="RHEA:46608"/>
        <dbReference type="Rhea" id="RHEA-COMP:11060"/>
        <dbReference type="Rhea" id="RHEA-COMP:11605"/>
        <dbReference type="ChEBI" id="CHEBI:15378"/>
        <dbReference type="ChEBI" id="CHEBI:30013"/>
        <dbReference type="ChEBI" id="CHEBI:30616"/>
        <dbReference type="ChEBI" id="CHEBI:61977"/>
        <dbReference type="ChEBI" id="CHEBI:456216"/>
        <dbReference type="EC" id="2.7.11.1"/>
    </reaction>
</comment>
<dbReference type="PROSITE" id="PS00107">
    <property type="entry name" value="PROTEIN_KINASE_ATP"/>
    <property type="match status" value="1"/>
</dbReference>
<dbReference type="PROSITE" id="PS50011">
    <property type="entry name" value="PROTEIN_KINASE_DOM"/>
    <property type="match status" value="1"/>
</dbReference>
<evidence type="ECO:0000313" key="18">
    <source>
        <dbReference type="Proteomes" id="UP001178508"/>
    </source>
</evidence>
<dbReference type="Pfam" id="PF00433">
    <property type="entry name" value="Pkinase_C"/>
    <property type="match status" value="1"/>
</dbReference>
<keyword evidence="7 10" id="KW-0067">ATP-binding</keyword>
<feature type="binding site" evidence="12">
    <location>
        <begin position="106"/>
        <end position="114"/>
    </location>
    <ligand>
        <name>ATP</name>
        <dbReference type="ChEBI" id="CHEBI:30616"/>
    </ligand>
</feature>
<dbReference type="SMART" id="SM00133">
    <property type="entry name" value="S_TK_X"/>
    <property type="match status" value="1"/>
</dbReference>
<evidence type="ECO:0000256" key="3">
    <source>
        <dbReference type="ARBA" id="ARBA00022553"/>
    </source>
</evidence>
<dbReference type="FunFam" id="1.10.510.10:FF:000092">
    <property type="entry name" value="Ribosomal protein S6 kinase"/>
    <property type="match status" value="1"/>
</dbReference>
<comment type="similarity">
    <text evidence="1 10">Belongs to the protein kinase superfamily. AGC Ser/Thr protein kinase family. S6 kinase subfamily.</text>
</comment>
<dbReference type="SMART" id="SM00220">
    <property type="entry name" value="S_TKc"/>
    <property type="match status" value="1"/>
</dbReference>
<sequence length="543" mass="60171">MLSAVAGCCSGDGSPIKRGSGTVFRSNTEKSAVAMAGVFDIDLDQPDENVSDDELEDGGQLSEYMDQCSGFEFNMDDCEKFEISEDSVNKGTEQIRPECFELLKVLGKGGYGKVFQVRKVSGANSGKIFAMKVLKKAMIVRNAKDTAHTKAERNILEEVKHPFIVDLIYAFQTGGKLYLILEYLSGGELFMQLEREGIFMEDTACFYLAEISMALGHLHQKGIIYRDLKPENIMLNNNGHVKLTDFGLCKESIHDGTVTHTFCGTIEYMAPEILMRSGHNRAVDWWSLGALMYDMLTGAPPFTGENRKKTIDKILKCKLSLPPYLTQEARDLLKKLLKRNASLRLGAGPGDAAEVQAHLFFRHINWDDLLARKVEPPFKPFLQSADDASQFDSKFTSQTPVDSPDDSTLSESANQVFLGFTYVAPSVLENVKEKFSFEPKVRSPRKFPGSPRTPVSPVKFVGGDCWPRGPSLTGCPSLLSPGNCVEQPMEVSTEEQMDMSSSSNCEASAPLPIRHPSGINAGPYKKQVYPLNSKRPEHLRMNL</sequence>
<dbReference type="CDD" id="cd05584">
    <property type="entry name" value="STKc_p70S6K"/>
    <property type="match status" value="1"/>
</dbReference>
<dbReference type="InterPro" id="IPR000719">
    <property type="entry name" value="Prot_kinase_dom"/>
</dbReference>
<feature type="binding site" evidence="12 13">
    <location>
        <position position="132"/>
    </location>
    <ligand>
        <name>ATP</name>
        <dbReference type="ChEBI" id="CHEBI:30616"/>
    </ligand>
</feature>
<dbReference type="PIRSF" id="PIRSF000605">
    <property type="entry name" value="Ribsml_S6_kin_1"/>
    <property type="match status" value="1"/>
</dbReference>
<reference evidence="17" key="1">
    <citation type="submission" date="2023-08" db="EMBL/GenBank/DDBJ databases">
        <authorList>
            <person name="Alioto T."/>
            <person name="Alioto T."/>
            <person name="Gomez Garrido J."/>
        </authorList>
    </citation>
    <scope>NUCLEOTIDE SEQUENCE</scope>
</reference>
<evidence type="ECO:0000313" key="17">
    <source>
        <dbReference type="EMBL" id="CAJ1064618.1"/>
    </source>
</evidence>
<dbReference type="GO" id="GO:0007165">
    <property type="term" value="P:signal transduction"/>
    <property type="evidence" value="ECO:0007669"/>
    <property type="project" value="InterPro"/>
</dbReference>
<evidence type="ECO:0000256" key="10">
    <source>
        <dbReference type="PIRNR" id="PIRNR000605"/>
    </source>
</evidence>
<feature type="domain" description="AGC-kinase C-terminal" evidence="16">
    <location>
        <begin position="362"/>
        <end position="432"/>
    </location>
</feature>
<evidence type="ECO:0000256" key="6">
    <source>
        <dbReference type="ARBA" id="ARBA00022777"/>
    </source>
</evidence>
<proteinExistence type="inferred from homology"/>
<gene>
    <name evidence="17" type="ORF">XNOV1_A014709</name>
</gene>
<dbReference type="PROSITE" id="PS00108">
    <property type="entry name" value="PROTEIN_KINASE_ST"/>
    <property type="match status" value="1"/>
</dbReference>
<dbReference type="Gene3D" id="3.30.200.20">
    <property type="entry name" value="Phosphorylase Kinase, domain 1"/>
    <property type="match status" value="1"/>
</dbReference>
<dbReference type="Gene3D" id="1.10.510.10">
    <property type="entry name" value="Transferase(Phosphotransferase) domain 1"/>
    <property type="match status" value="1"/>
</dbReference>
<keyword evidence="3" id="KW-0597">Phosphoprotein</keyword>
<accession>A0AAV1FTV6</accession>
<evidence type="ECO:0000256" key="2">
    <source>
        <dbReference type="ARBA" id="ARBA00022527"/>
    </source>
</evidence>
<evidence type="ECO:0000256" key="8">
    <source>
        <dbReference type="ARBA" id="ARBA00047899"/>
    </source>
</evidence>
<dbReference type="EMBL" id="OY660872">
    <property type="protein sequence ID" value="CAJ1064618.1"/>
    <property type="molecule type" value="Genomic_DNA"/>
</dbReference>
<protein>
    <recommendedName>
        <fullName evidence="10">Ribosomal protein S6 kinase</fullName>
        <ecNumber evidence="10">2.7.11.1</ecNumber>
    </recommendedName>
</protein>
<evidence type="ECO:0000256" key="12">
    <source>
        <dbReference type="PIRSR" id="PIRSR000605-51"/>
    </source>
</evidence>
<dbReference type="InterPro" id="IPR017892">
    <property type="entry name" value="Pkinase_C"/>
</dbReference>
<dbReference type="GO" id="GO:0004674">
    <property type="term" value="F:protein serine/threonine kinase activity"/>
    <property type="evidence" value="ECO:0007669"/>
    <property type="project" value="UniProtKB-KW"/>
</dbReference>
<evidence type="ECO:0000256" key="7">
    <source>
        <dbReference type="ARBA" id="ARBA00022840"/>
    </source>
</evidence>
<evidence type="ECO:0000256" key="11">
    <source>
        <dbReference type="PIRSR" id="PIRSR000605-50"/>
    </source>
</evidence>
<evidence type="ECO:0000256" key="13">
    <source>
        <dbReference type="PROSITE-ProRule" id="PRU10141"/>
    </source>
</evidence>
<dbReference type="PROSITE" id="PS51285">
    <property type="entry name" value="AGC_KINASE_CTER"/>
    <property type="match status" value="1"/>
</dbReference>
<keyword evidence="6 10" id="KW-0418">Kinase</keyword>
<dbReference type="InterPro" id="IPR017441">
    <property type="entry name" value="Protein_kinase_ATP_BS"/>
</dbReference>
<evidence type="ECO:0000256" key="5">
    <source>
        <dbReference type="ARBA" id="ARBA00022741"/>
    </source>
</evidence>
<dbReference type="EC" id="2.7.11.1" evidence="10"/>
<evidence type="ECO:0000256" key="14">
    <source>
        <dbReference type="SAM" id="MobiDB-lite"/>
    </source>
</evidence>
<keyword evidence="2 10" id="KW-0723">Serine/threonine-protein kinase</keyword>
<dbReference type="InterPro" id="IPR008271">
    <property type="entry name" value="Ser/Thr_kinase_AS"/>
</dbReference>
<keyword evidence="5 10" id="KW-0547">Nucleotide-binding</keyword>
<evidence type="ECO:0000259" key="16">
    <source>
        <dbReference type="PROSITE" id="PS51285"/>
    </source>
</evidence>
<dbReference type="Proteomes" id="UP001178508">
    <property type="component" value="Chromosome 9"/>
</dbReference>
<dbReference type="GO" id="GO:0005524">
    <property type="term" value="F:ATP binding"/>
    <property type="evidence" value="ECO:0007669"/>
    <property type="project" value="UniProtKB-UniRule"/>
</dbReference>
<evidence type="ECO:0000256" key="9">
    <source>
        <dbReference type="ARBA" id="ARBA00048679"/>
    </source>
</evidence>
<evidence type="ECO:0000256" key="4">
    <source>
        <dbReference type="ARBA" id="ARBA00022679"/>
    </source>
</evidence>
<comment type="catalytic activity">
    <reaction evidence="9 10">
        <text>L-seryl-[protein] + ATP = O-phospho-L-seryl-[protein] + ADP + H(+)</text>
        <dbReference type="Rhea" id="RHEA:17989"/>
        <dbReference type="Rhea" id="RHEA-COMP:9863"/>
        <dbReference type="Rhea" id="RHEA-COMP:11604"/>
        <dbReference type="ChEBI" id="CHEBI:15378"/>
        <dbReference type="ChEBI" id="CHEBI:29999"/>
        <dbReference type="ChEBI" id="CHEBI:30616"/>
        <dbReference type="ChEBI" id="CHEBI:83421"/>
        <dbReference type="ChEBI" id="CHEBI:456216"/>
        <dbReference type="EC" id="2.7.11.1"/>
    </reaction>
</comment>
<dbReference type="InterPro" id="IPR011009">
    <property type="entry name" value="Kinase-like_dom_sf"/>
</dbReference>
<evidence type="ECO:0000259" key="15">
    <source>
        <dbReference type="PROSITE" id="PS50011"/>
    </source>
</evidence>
<dbReference type="Pfam" id="PF00069">
    <property type="entry name" value="Pkinase"/>
    <property type="match status" value="1"/>
</dbReference>
<dbReference type="AlphaFoldDB" id="A0AAV1FTV6"/>
<dbReference type="FunFam" id="3.30.200.20:FF:000686">
    <property type="entry name" value="Ribosomal protein S6 kinase"/>
    <property type="match status" value="1"/>
</dbReference>
<dbReference type="InterPro" id="IPR016238">
    <property type="entry name" value="Ribosomal_S6_kinase"/>
</dbReference>
<dbReference type="SUPFAM" id="SSF56112">
    <property type="entry name" value="Protein kinase-like (PK-like)"/>
    <property type="match status" value="1"/>
</dbReference>
<dbReference type="PANTHER" id="PTHR24351">
    <property type="entry name" value="RIBOSOMAL PROTEIN S6 KINASE"/>
    <property type="match status" value="1"/>
</dbReference>
<dbReference type="InterPro" id="IPR000961">
    <property type="entry name" value="AGC-kinase_C"/>
</dbReference>
<keyword evidence="18" id="KW-1185">Reference proteome</keyword>
<name>A0AAV1FTV6_XYRNO</name>
<keyword evidence="4 10" id="KW-0808">Transferase</keyword>
<organism evidence="17 18">
    <name type="scientific">Xyrichtys novacula</name>
    <name type="common">Pearly razorfish</name>
    <name type="synonym">Hemipteronotus novacula</name>
    <dbReference type="NCBI Taxonomy" id="13765"/>
    <lineage>
        <taxon>Eukaryota</taxon>
        <taxon>Metazoa</taxon>
        <taxon>Chordata</taxon>
        <taxon>Craniata</taxon>
        <taxon>Vertebrata</taxon>
        <taxon>Euteleostomi</taxon>
        <taxon>Actinopterygii</taxon>
        <taxon>Neopterygii</taxon>
        <taxon>Teleostei</taxon>
        <taxon>Neoteleostei</taxon>
        <taxon>Acanthomorphata</taxon>
        <taxon>Eupercaria</taxon>
        <taxon>Labriformes</taxon>
        <taxon>Labridae</taxon>
        <taxon>Xyrichtys</taxon>
    </lineage>
</organism>
<feature type="region of interest" description="Disordered" evidence="14">
    <location>
        <begin position="502"/>
        <end position="527"/>
    </location>
</feature>